<evidence type="ECO:0000256" key="3">
    <source>
        <dbReference type="ARBA" id="ARBA00022840"/>
    </source>
</evidence>
<dbReference type="PROSITE" id="PS00211">
    <property type="entry name" value="ABC_TRANSPORTER_1"/>
    <property type="match status" value="1"/>
</dbReference>
<keyword evidence="2" id="KW-0547">Nucleotide-binding</keyword>
<evidence type="ECO:0000256" key="2">
    <source>
        <dbReference type="ARBA" id="ARBA00022741"/>
    </source>
</evidence>
<sequence>MSPLLHARGVAKTFGRTRALRDASLSIDAGEVVAISGPSGSGKSTLLHCLAEIVVPDEGEIHYGGTRVDELDEDARTRLRREAFGIVFQFGGLVPELTAEENVAVSLMFRGTDRAEASAAAREWLERVGVGDCAALRPGELSGGQAQRVAVARALATEPAVIFADEPTGALDSVTGEEVLGLLLGAARERGATVVLVTHDNRIAAYADREVVVRDGVVSDVPAVAR</sequence>
<proteinExistence type="predicted"/>
<dbReference type="GO" id="GO:0005524">
    <property type="term" value="F:ATP binding"/>
    <property type="evidence" value="ECO:0007669"/>
    <property type="project" value="UniProtKB-KW"/>
</dbReference>
<comment type="caution">
    <text evidence="5">The sequence shown here is derived from an EMBL/GenBank/DDBJ whole genome shotgun (WGS) entry which is preliminary data.</text>
</comment>
<keyword evidence="6" id="KW-1185">Reference proteome</keyword>
<dbReference type="PANTHER" id="PTHR24220:SF685">
    <property type="entry name" value="ABC TRANSPORTER RELATED"/>
    <property type="match status" value="1"/>
</dbReference>
<dbReference type="PROSITE" id="PS50893">
    <property type="entry name" value="ABC_TRANSPORTER_2"/>
    <property type="match status" value="1"/>
</dbReference>
<dbReference type="SMART" id="SM00382">
    <property type="entry name" value="AAA"/>
    <property type="match status" value="1"/>
</dbReference>
<dbReference type="GO" id="GO:0022857">
    <property type="term" value="F:transmembrane transporter activity"/>
    <property type="evidence" value="ECO:0007669"/>
    <property type="project" value="TreeGrafter"/>
</dbReference>
<dbReference type="RefSeq" id="WP_067909511.1">
    <property type="nucleotide sequence ID" value="NZ_BSRZ01000012.1"/>
</dbReference>
<dbReference type="InterPro" id="IPR027417">
    <property type="entry name" value="P-loop_NTPase"/>
</dbReference>
<dbReference type="InterPro" id="IPR017911">
    <property type="entry name" value="MacB-like_ATP-bd"/>
</dbReference>
<accession>A0A9W6UYU4</accession>
<dbReference type="GO" id="GO:0016887">
    <property type="term" value="F:ATP hydrolysis activity"/>
    <property type="evidence" value="ECO:0007669"/>
    <property type="project" value="InterPro"/>
</dbReference>
<dbReference type="Pfam" id="PF00005">
    <property type="entry name" value="ABC_tran"/>
    <property type="match status" value="1"/>
</dbReference>
<dbReference type="CDD" id="cd03255">
    <property type="entry name" value="ABC_MJ0796_LolCDE_FtsE"/>
    <property type="match status" value="1"/>
</dbReference>
<keyword evidence="1" id="KW-0813">Transport</keyword>
<dbReference type="Gene3D" id="3.40.50.300">
    <property type="entry name" value="P-loop containing nucleotide triphosphate hydrolases"/>
    <property type="match status" value="1"/>
</dbReference>
<dbReference type="GO" id="GO:0005886">
    <property type="term" value="C:plasma membrane"/>
    <property type="evidence" value="ECO:0007669"/>
    <property type="project" value="TreeGrafter"/>
</dbReference>
<reference evidence="5" key="1">
    <citation type="submission" date="2023-02" db="EMBL/GenBank/DDBJ databases">
        <title>Actinomadura rubrobrunea NBRC 14622.</title>
        <authorList>
            <person name="Ichikawa N."/>
            <person name="Sato H."/>
            <person name="Tonouchi N."/>
        </authorList>
    </citation>
    <scope>NUCLEOTIDE SEQUENCE</scope>
    <source>
        <strain evidence="5">NBRC 14622</strain>
    </source>
</reference>
<dbReference type="PANTHER" id="PTHR24220">
    <property type="entry name" value="IMPORT ATP-BINDING PROTEIN"/>
    <property type="match status" value="1"/>
</dbReference>
<organism evidence="5 6">
    <name type="scientific">Actinomadura rubrobrunea</name>
    <dbReference type="NCBI Taxonomy" id="115335"/>
    <lineage>
        <taxon>Bacteria</taxon>
        <taxon>Bacillati</taxon>
        <taxon>Actinomycetota</taxon>
        <taxon>Actinomycetes</taxon>
        <taxon>Streptosporangiales</taxon>
        <taxon>Thermomonosporaceae</taxon>
        <taxon>Actinomadura</taxon>
    </lineage>
</organism>
<evidence type="ECO:0000313" key="6">
    <source>
        <dbReference type="Proteomes" id="UP001165124"/>
    </source>
</evidence>
<dbReference type="GO" id="GO:0098796">
    <property type="term" value="C:membrane protein complex"/>
    <property type="evidence" value="ECO:0007669"/>
    <property type="project" value="UniProtKB-ARBA"/>
</dbReference>
<evidence type="ECO:0000256" key="1">
    <source>
        <dbReference type="ARBA" id="ARBA00022448"/>
    </source>
</evidence>
<dbReference type="InterPro" id="IPR017871">
    <property type="entry name" value="ABC_transporter-like_CS"/>
</dbReference>
<keyword evidence="3 5" id="KW-0067">ATP-binding</keyword>
<feature type="domain" description="ABC transporter" evidence="4">
    <location>
        <begin position="5"/>
        <end position="226"/>
    </location>
</feature>
<dbReference type="AlphaFoldDB" id="A0A9W6UYU4"/>
<evidence type="ECO:0000259" key="4">
    <source>
        <dbReference type="PROSITE" id="PS50893"/>
    </source>
</evidence>
<dbReference type="InterPro" id="IPR003439">
    <property type="entry name" value="ABC_transporter-like_ATP-bd"/>
</dbReference>
<dbReference type="InterPro" id="IPR003593">
    <property type="entry name" value="AAA+_ATPase"/>
</dbReference>
<dbReference type="EMBL" id="BSRZ01000012">
    <property type="protein sequence ID" value="GLW66065.1"/>
    <property type="molecule type" value="Genomic_DNA"/>
</dbReference>
<protein>
    <submittedName>
        <fullName evidence="5">ABC transporter ATP-binding protein</fullName>
    </submittedName>
</protein>
<dbReference type="SUPFAM" id="SSF52540">
    <property type="entry name" value="P-loop containing nucleoside triphosphate hydrolases"/>
    <property type="match status" value="1"/>
</dbReference>
<gene>
    <name evidence="5" type="ORF">Arub01_43090</name>
</gene>
<name>A0A9W6UYU4_9ACTN</name>
<dbReference type="FunFam" id="3.40.50.300:FF:000032">
    <property type="entry name" value="Export ABC transporter ATP-binding protein"/>
    <property type="match status" value="1"/>
</dbReference>
<dbReference type="Proteomes" id="UP001165124">
    <property type="component" value="Unassembled WGS sequence"/>
</dbReference>
<dbReference type="InterPro" id="IPR015854">
    <property type="entry name" value="ABC_transpr_LolD-like"/>
</dbReference>
<evidence type="ECO:0000313" key="5">
    <source>
        <dbReference type="EMBL" id="GLW66065.1"/>
    </source>
</evidence>